<dbReference type="PROSITE" id="PS51737">
    <property type="entry name" value="RECOMBINASE_DNA_BIND"/>
    <property type="match status" value="1"/>
</dbReference>
<evidence type="ECO:0000256" key="2">
    <source>
        <dbReference type="ARBA" id="ARBA00023172"/>
    </source>
</evidence>
<evidence type="ECO:0000313" key="5">
    <source>
        <dbReference type="Proteomes" id="UP000319809"/>
    </source>
</evidence>
<dbReference type="PANTHER" id="PTHR30461">
    <property type="entry name" value="DNA-INVERTASE FROM LAMBDOID PROPHAGE"/>
    <property type="match status" value="1"/>
</dbReference>
<dbReference type="GO" id="GO:0003677">
    <property type="term" value="F:DNA binding"/>
    <property type="evidence" value="ECO:0007669"/>
    <property type="project" value="UniProtKB-KW"/>
</dbReference>
<evidence type="ECO:0000313" key="4">
    <source>
        <dbReference type="EMBL" id="QDE31688.1"/>
    </source>
</evidence>
<gene>
    <name evidence="4" type="ORF">FH971_12355</name>
</gene>
<keyword evidence="2" id="KW-0233">DNA recombination</keyword>
<dbReference type="Proteomes" id="UP000319809">
    <property type="component" value="Chromosome"/>
</dbReference>
<evidence type="ECO:0000259" key="3">
    <source>
        <dbReference type="PROSITE" id="PS51737"/>
    </source>
</evidence>
<dbReference type="Gene3D" id="3.90.1750.20">
    <property type="entry name" value="Putative Large Serine Recombinase, Chain B, Domain 2"/>
    <property type="match status" value="1"/>
</dbReference>
<proteinExistence type="predicted"/>
<dbReference type="GO" id="GO:0000150">
    <property type="term" value="F:DNA strand exchange activity"/>
    <property type="evidence" value="ECO:0007669"/>
    <property type="project" value="InterPro"/>
</dbReference>
<dbReference type="InterPro" id="IPR036162">
    <property type="entry name" value="Resolvase-like_N_sf"/>
</dbReference>
<dbReference type="InterPro" id="IPR011109">
    <property type="entry name" value="DNA_bind_recombinase_dom"/>
</dbReference>
<name>A0A4Y5YGE5_9GAMM</name>
<dbReference type="SUPFAM" id="SSF53041">
    <property type="entry name" value="Resolvase-like"/>
    <property type="match status" value="1"/>
</dbReference>
<dbReference type="AlphaFoldDB" id="A0A4Y5YGE5"/>
<dbReference type="KEGG" id="spol:FH971_12355"/>
<feature type="domain" description="Recombinase" evidence="3">
    <location>
        <begin position="178"/>
        <end position="298"/>
    </location>
</feature>
<protein>
    <submittedName>
        <fullName evidence="4">Recombinase family protein</fullName>
    </submittedName>
</protein>
<evidence type="ECO:0000256" key="1">
    <source>
        <dbReference type="ARBA" id="ARBA00023125"/>
    </source>
</evidence>
<dbReference type="Pfam" id="PF07508">
    <property type="entry name" value="Recombinase"/>
    <property type="match status" value="1"/>
</dbReference>
<dbReference type="InterPro" id="IPR038109">
    <property type="entry name" value="DNA_bind_recomb_sf"/>
</dbReference>
<dbReference type="Gene3D" id="3.40.50.1390">
    <property type="entry name" value="Resolvase, N-terminal catalytic domain"/>
    <property type="match status" value="1"/>
</dbReference>
<dbReference type="Pfam" id="PF13408">
    <property type="entry name" value="Zn_ribbon_recom"/>
    <property type="match status" value="1"/>
</dbReference>
<keyword evidence="1" id="KW-0238">DNA-binding</keyword>
<dbReference type="InterPro" id="IPR050639">
    <property type="entry name" value="SSR_resolvase"/>
</dbReference>
<dbReference type="InterPro" id="IPR006119">
    <property type="entry name" value="Resolv_N"/>
</dbReference>
<dbReference type="Pfam" id="PF00239">
    <property type="entry name" value="Resolvase"/>
    <property type="match status" value="1"/>
</dbReference>
<dbReference type="EMBL" id="CP041036">
    <property type="protein sequence ID" value="QDE31688.1"/>
    <property type="molecule type" value="Genomic_DNA"/>
</dbReference>
<organism evidence="4 5">
    <name type="scientific">Shewanella polaris</name>
    <dbReference type="NCBI Taxonomy" id="2588449"/>
    <lineage>
        <taxon>Bacteria</taxon>
        <taxon>Pseudomonadati</taxon>
        <taxon>Pseudomonadota</taxon>
        <taxon>Gammaproteobacteria</taxon>
        <taxon>Alteromonadales</taxon>
        <taxon>Shewanellaceae</taxon>
        <taxon>Shewanella</taxon>
    </lineage>
</organism>
<accession>A0A4Y5YGE5</accession>
<dbReference type="PANTHER" id="PTHR30461:SF2">
    <property type="entry name" value="SERINE RECOMBINASE PINE-RELATED"/>
    <property type="match status" value="1"/>
</dbReference>
<dbReference type="RefSeq" id="WP_140234491.1">
    <property type="nucleotide sequence ID" value="NZ_CP041036.1"/>
</dbReference>
<dbReference type="SMART" id="SM00857">
    <property type="entry name" value="Resolvase"/>
    <property type="match status" value="1"/>
</dbReference>
<sequence length="544" mass="61092">MKVNNAYMYSRVSKTSQAEVGLGLQRQKELCKNFLKDKPEYKLIDSIQDAGVSGFSGDNLLDKAGLGSFMSQVERGLIPRGSLLIVEGIDRLSRLGIQDGQELVNKLFKAGIDVCLLKMGIIISASDKNDISGALLVSVGLYLGFLESQQKSERIKKTFELQREQALNGKKIKIAVRPWLKLSEDQLSFEILPEPLATLRRLFDLKLSGLGVLKIAQMLNDDGTPPLSGKVWNATTVTNHLKHRSVIGEYHPKVVVMKDGKKKRVPAPNPILNYYPQVISSDIFLSTQSTFIKANATKVRANVNFHNLFKGFIKCKCCGGSLGWQQGVNVGGKTYEPRLYCNTRKVGKLNCEQKTFYYPQLETGLVNLLSHLDYSKLADTKDYSNDIQILEGELLTADKKIENFTHGIGLAEDLTTITLLTGKLQAEQRERESIAIKLSELRSKAIDSTSDTNLIDVDTVSPEGRMRLHKFLSQYIERITTDGEIASIKFFTHSTQFNFNLKDLSTHLNYTLQTLETAQYKRINLIEFYKNLSIDLIDLHDLQD</sequence>
<reference evidence="4 5" key="1">
    <citation type="submission" date="2019-06" db="EMBL/GenBank/DDBJ databases">
        <title>The genome of Shewanella sp. SM1901.</title>
        <authorList>
            <person name="Cha Q."/>
        </authorList>
    </citation>
    <scope>NUCLEOTIDE SEQUENCE [LARGE SCALE GENOMIC DNA]</scope>
    <source>
        <strain evidence="4 5">SM1901</strain>
    </source>
</reference>
<keyword evidence="5" id="KW-1185">Reference proteome</keyword>
<dbReference type="InterPro" id="IPR025827">
    <property type="entry name" value="Zn_ribbon_recom_dom"/>
</dbReference>
<dbReference type="CDD" id="cd00338">
    <property type="entry name" value="Ser_Recombinase"/>
    <property type="match status" value="1"/>
</dbReference>